<feature type="domain" description="Radical SAM core" evidence="11">
    <location>
        <begin position="1"/>
        <end position="232"/>
    </location>
</feature>
<accession>A0A921AUK5</accession>
<evidence type="ECO:0000256" key="2">
    <source>
        <dbReference type="ARBA" id="ARBA00006100"/>
    </source>
</evidence>
<dbReference type="PANTHER" id="PTHR13932:SF5">
    <property type="entry name" value="RADICAL S-ADENOSYL METHIONINE DOMAIN-CONTAINING PROTEIN 1, MITOCHONDRIAL"/>
    <property type="match status" value="1"/>
</dbReference>
<sequence length="385" mass="41856">MLLYLHVPFCRRKCRYCAFYSEPCAPGDDARLTAWADALLGEMRREARALGRPAVSTVFFGGGTPSLLSPALTGRILDEAAALFSLEDGAEISMEANPESMTEEKARGFRAAGVNRVSLGVQALDDGFLAALGRAHDKKAALAAFSALRRAGFANVGFDLMWGLPGQSAANWKAQLAEACALSPEHLSCYGLMLEEGTPLYRERESLPLPSEEEAAAMYEEGGALLEAAGYRQYEISNYAKEGFACRHNQGYWQGKDYLGLGPSAVSCIRNERRSNAADTEAWRLAVLRGERAAAVERLGFTERAEELVMLGLRTAEGLDLAAYRALTGRDFMKDNEGLVAELLRLGMAGREGGRFFLTRRGMLVSSSVMEQCFEHIPAKPEGAA</sequence>
<keyword evidence="7 10" id="KW-0408">Iron</keyword>
<comment type="subcellular location">
    <subcellularLocation>
        <location evidence="10">Cytoplasm</location>
    </subcellularLocation>
</comment>
<dbReference type="SFLD" id="SFLDG01065">
    <property type="entry name" value="anaerobic_coproporphyrinogen-I"/>
    <property type="match status" value="1"/>
</dbReference>
<dbReference type="SUPFAM" id="SSF102114">
    <property type="entry name" value="Radical SAM enzymes"/>
    <property type="match status" value="1"/>
</dbReference>
<keyword evidence="10" id="KW-0963">Cytoplasm</keyword>
<dbReference type="EMBL" id="DYZA01000037">
    <property type="protein sequence ID" value="HJD96413.1"/>
    <property type="molecule type" value="Genomic_DNA"/>
</dbReference>
<organism evidence="12 13">
    <name type="scientific">Mailhella massiliensis</name>
    <dbReference type="NCBI Taxonomy" id="1903261"/>
    <lineage>
        <taxon>Bacteria</taxon>
        <taxon>Pseudomonadati</taxon>
        <taxon>Thermodesulfobacteriota</taxon>
        <taxon>Desulfovibrionia</taxon>
        <taxon>Desulfovibrionales</taxon>
        <taxon>Desulfovibrionaceae</taxon>
        <taxon>Mailhella</taxon>
    </lineage>
</organism>
<evidence type="ECO:0000313" key="13">
    <source>
        <dbReference type="Proteomes" id="UP000698963"/>
    </source>
</evidence>
<dbReference type="GO" id="GO:0004109">
    <property type="term" value="F:coproporphyrinogen oxidase activity"/>
    <property type="evidence" value="ECO:0007669"/>
    <property type="project" value="InterPro"/>
</dbReference>
<evidence type="ECO:0000256" key="10">
    <source>
        <dbReference type="RuleBase" id="RU364116"/>
    </source>
</evidence>
<evidence type="ECO:0000256" key="8">
    <source>
        <dbReference type="ARBA" id="ARBA00023014"/>
    </source>
</evidence>
<dbReference type="Proteomes" id="UP000698963">
    <property type="component" value="Unassembled WGS sequence"/>
</dbReference>
<dbReference type="Pfam" id="PF04055">
    <property type="entry name" value="Radical_SAM"/>
    <property type="match status" value="1"/>
</dbReference>
<name>A0A921AUK5_9BACT</name>
<dbReference type="SMART" id="SM00729">
    <property type="entry name" value="Elp3"/>
    <property type="match status" value="1"/>
</dbReference>
<evidence type="ECO:0000256" key="6">
    <source>
        <dbReference type="ARBA" id="ARBA00022723"/>
    </source>
</evidence>
<dbReference type="SFLD" id="SFLDG01082">
    <property type="entry name" value="B12-binding_domain_containing"/>
    <property type="match status" value="1"/>
</dbReference>
<keyword evidence="8 10" id="KW-0411">Iron-sulfur</keyword>
<dbReference type="GO" id="GO:0051539">
    <property type="term" value="F:4 iron, 4 sulfur cluster binding"/>
    <property type="evidence" value="ECO:0007669"/>
    <property type="project" value="UniProtKB-UniRule"/>
</dbReference>
<evidence type="ECO:0000256" key="4">
    <source>
        <dbReference type="ARBA" id="ARBA00022617"/>
    </source>
</evidence>
<dbReference type="InterPro" id="IPR013785">
    <property type="entry name" value="Aldolase_TIM"/>
</dbReference>
<evidence type="ECO:0000256" key="3">
    <source>
        <dbReference type="ARBA" id="ARBA00017228"/>
    </source>
</evidence>
<dbReference type="SFLD" id="SFLDF00562">
    <property type="entry name" value="HemN-like__clustered_with_heat"/>
    <property type="match status" value="1"/>
</dbReference>
<dbReference type="InterPro" id="IPR006638">
    <property type="entry name" value="Elp3/MiaA/NifB-like_rSAM"/>
</dbReference>
<evidence type="ECO:0000256" key="7">
    <source>
        <dbReference type="ARBA" id="ARBA00023004"/>
    </source>
</evidence>
<dbReference type="GO" id="GO:0005737">
    <property type="term" value="C:cytoplasm"/>
    <property type="evidence" value="ECO:0007669"/>
    <property type="project" value="UniProtKB-SubCell"/>
</dbReference>
<dbReference type="InterPro" id="IPR058240">
    <property type="entry name" value="rSAM_sf"/>
</dbReference>
<evidence type="ECO:0000313" key="12">
    <source>
        <dbReference type="EMBL" id="HJD96413.1"/>
    </source>
</evidence>
<keyword evidence="4 10" id="KW-0349">Heme</keyword>
<protein>
    <recommendedName>
        <fullName evidence="3 10">Heme chaperone HemW</fullName>
    </recommendedName>
</protein>
<keyword evidence="6 10" id="KW-0479">Metal-binding</keyword>
<keyword evidence="5 10" id="KW-0949">S-adenosyl-L-methionine</keyword>
<comment type="cofactor">
    <cofactor evidence="1">
        <name>[4Fe-4S] cluster</name>
        <dbReference type="ChEBI" id="CHEBI:49883"/>
    </cofactor>
</comment>
<evidence type="ECO:0000256" key="9">
    <source>
        <dbReference type="ARBA" id="ARBA00023186"/>
    </source>
</evidence>
<dbReference type="NCBIfam" id="TIGR00539">
    <property type="entry name" value="hemN_rel"/>
    <property type="match status" value="1"/>
</dbReference>
<dbReference type="InterPro" id="IPR010723">
    <property type="entry name" value="HemN_C"/>
</dbReference>
<comment type="function">
    <text evidence="10">Probably acts as a heme chaperone, transferring heme to an unknown acceptor. Binds one molecule of heme per monomer, possibly covalently. Binds 1 [4Fe-4S] cluster. The cluster is coordinated with 3 cysteines and an exchangeable S-adenosyl-L-methionine.</text>
</comment>
<dbReference type="PANTHER" id="PTHR13932">
    <property type="entry name" value="COPROPORPHYRINIGEN III OXIDASE"/>
    <property type="match status" value="1"/>
</dbReference>
<evidence type="ECO:0000256" key="5">
    <source>
        <dbReference type="ARBA" id="ARBA00022691"/>
    </source>
</evidence>
<comment type="similarity">
    <text evidence="2">Belongs to the anaerobic coproporphyrinogen-III oxidase family. HemW subfamily.</text>
</comment>
<dbReference type="GO" id="GO:0046872">
    <property type="term" value="F:metal ion binding"/>
    <property type="evidence" value="ECO:0007669"/>
    <property type="project" value="UniProtKB-UniRule"/>
</dbReference>
<dbReference type="InterPro" id="IPR034505">
    <property type="entry name" value="Coproporphyrinogen-III_oxidase"/>
</dbReference>
<dbReference type="AlphaFoldDB" id="A0A921AUK5"/>
<dbReference type="InterPro" id="IPR007197">
    <property type="entry name" value="rSAM"/>
</dbReference>
<dbReference type="RefSeq" id="WP_304120709.1">
    <property type="nucleotide sequence ID" value="NZ_DYZA01000037.1"/>
</dbReference>
<dbReference type="InterPro" id="IPR004559">
    <property type="entry name" value="HemW-like"/>
</dbReference>
<keyword evidence="9 10" id="KW-0143">Chaperone</keyword>
<reference evidence="12" key="1">
    <citation type="journal article" date="2021" name="PeerJ">
        <title>Extensive microbial diversity within the chicken gut microbiome revealed by metagenomics and culture.</title>
        <authorList>
            <person name="Gilroy R."/>
            <person name="Ravi A."/>
            <person name="Getino M."/>
            <person name="Pursley I."/>
            <person name="Horton D.L."/>
            <person name="Alikhan N.F."/>
            <person name="Baker D."/>
            <person name="Gharbi K."/>
            <person name="Hall N."/>
            <person name="Watson M."/>
            <person name="Adriaenssens E.M."/>
            <person name="Foster-Nyarko E."/>
            <person name="Jarju S."/>
            <person name="Secka A."/>
            <person name="Antonio M."/>
            <person name="Oren A."/>
            <person name="Chaudhuri R.R."/>
            <person name="La Ragione R."/>
            <person name="Hildebrand F."/>
            <person name="Pallen M.J."/>
        </authorList>
    </citation>
    <scope>NUCLEOTIDE SEQUENCE</scope>
    <source>
        <strain evidence="12">ChiGjej2B2-19336</strain>
    </source>
</reference>
<dbReference type="PROSITE" id="PS51918">
    <property type="entry name" value="RADICAL_SAM"/>
    <property type="match status" value="1"/>
</dbReference>
<dbReference type="SFLD" id="SFLDF00288">
    <property type="entry name" value="HemN-like__clustered_with_nucl"/>
    <property type="match status" value="1"/>
</dbReference>
<dbReference type="Gene3D" id="3.20.20.70">
    <property type="entry name" value="Aldolase class I"/>
    <property type="match status" value="1"/>
</dbReference>
<evidence type="ECO:0000256" key="1">
    <source>
        <dbReference type="ARBA" id="ARBA00001966"/>
    </source>
</evidence>
<keyword evidence="10" id="KW-0004">4Fe-4S</keyword>
<proteinExistence type="inferred from homology"/>
<reference evidence="12" key="2">
    <citation type="submission" date="2021-09" db="EMBL/GenBank/DDBJ databases">
        <authorList>
            <person name="Gilroy R."/>
        </authorList>
    </citation>
    <scope>NUCLEOTIDE SEQUENCE</scope>
    <source>
        <strain evidence="12">ChiGjej2B2-19336</strain>
    </source>
</reference>
<evidence type="ECO:0000259" key="11">
    <source>
        <dbReference type="PROSITE" id="PS51918"/>
    </source>
</evidence>
<dbReference type="SFLD" id="SFLDS00029">
    <property type="entry name" value="Radical_SAM"/>
    <property type="match status" value="1"/>
</dbReference>
<dbReference type="Pfam" id="PF06969">
    <property type="entry name" value="HemN_C"/>
    <property type="match status" value="1"/>
</dbReference>
<comment type="caution">
    <text evidence="12">The sequence shown here is derived from an EMBL/GenBank/DDBJ whole genome shotgun (WGS) entry which is preliminary data.</text>
</comment>
<dbReference type="CDD" id="cd01335">
    <property type="entry name" value="Radical_SAM"/>
    <property type="match status" value="1"/>
</dbReference>
<gene>
    <name evidence="12" type="primary">hemW</name>
    <name evidence="12" type="ORF">K8W16_02040</name>
</gene>
<dbReference type="GO" id="GO:0006779">
    <property type="term" value="P:porphyrin-containing compound biosynthetic process"/>
    <property type="evidence" value="ECO:0007669"/>
    <property type="project" value="InterPro"/>
</dbReference>